<evidence type="ECO:0000256" key="10">
    <source>
        <dbReference type="ARBA" id="ARBA00022679"/>
    </source>
</evidence>
<keyword evidence="11" id="KW-0660">Purine salvage</keyword>
<evidence type="ECO:0000256" key="12">
    <source>
        <dbReference type="SAM" id="MobiDB-lite"/>
    </source>
</evidence>
<comment type="subunit">
    <text evidence="6">Homodimer.</text>
</comment>
<dbReference type="InterPro" id="IPR029057">
    <property type="entry name" value="PRTase-like"/>
</dbReference>
<evidence type="ECO:0000256" key="8">
    <source>
        <dbReference type="ARBA" id="ARBA00022490"/>
    </source>
</evidence>
<evidence type="ECO:0000256" key="1">
    <source>
        <dbReference type="ARBA" id="ARBA00000868"/>
    </source>
</evidence>
<evidence type="ECO:0000256" key="4">
    <source>
        <dbReference type="ARBA" id="ARBA00004659"/>
    </source>
</evidence>
<dbReference type="AlphaFoldDB" id="A0A2C5XVN4"/>
<dbReference type="NCBIfam" id="NF002636">
    <property type="entry name" value="PRK02304.1-5"/>
    <property type="match status" value="1"/>
</dbReference>
<dbReference type="GO" id="GO:0044209">
    <property type="term" value="P:AMP salvage"/>
    <property type="evidence" value="ECO:0007669"/>
    <property type="project" value="UniProtKB-UniPathway"/>
</dbReference>
<dbReference type="InterPro" id="IPR005764">
    <property type="entry name" value="Ade_phspho_trans"/>
</dbReference>
<comment type="similarity">
    <text evidence="5">Belongs to the purine/pyrimidine phosphoribosyltransferase family.</text>
</comment>
<dbReference type="Pfam" id="PF00156">
    <property type="entry name" value="Pribosyltran"/>
    <property type="match status" value="1"/>
</dbReference>
<dbReference type="GO" id="GO:0006168">
    <property type="term" value="P:adenine salvage"/>
    <property type="evidence" value="ECO:0007669"/>
    <property type="project" value="InterPro"/>
</dbReference>
<dbReference type="PANTHER" id="PTHR32315">
    <property type="entry name" value="ADENINE PHOSPHORIBOSYLTRANSFERASE"/>
    <property type="match status" value="1"/>
</dbReference>
<evidence type="ECO:0000256" key="2">
    <source>
        <dbReference type="ARBA" id="ARBA00003968"/>
    </source>
</evidence>
<comment type="subcellular location">
    <subcellularLocation>
        <location evidence="3">Cytoplasm</location>
    </subcellularLocation>
</comment>
<proteinExistence type="inferred from homology"/>
<evidence type="ECO:0000313" key="14">
    <source>
        <dbReference type="EMBL" id="PHH59002.1"/>
    </source>
</evidence>
<feature type="compositionally biased region" description="Low complexity" evidence="12">
    <location>
        <begin position="28"/>
        <end position="39"/>
    </location>
</feature>
<comment type="caution">
    <text evidence="14">The sequence shown here is derived from an EMBL/GenBank/DDBJ whole genome shotgun (WGS) entry which is preliminary data.</text>
</comment>
<dbReference type="GO" id="GO:0002055">
    <property type="term" value="F:adenine binding"/>
    <property type="evidence" value="ECO:0007669"/>
    <property type="project" value="TreeGrafter"/>
</dbReference>
<organism evidence="14 15">
    <name type="scientific">Ophiocordyceps australis</name>
    <dbReference type="NCBI Taxonomy" id="1399860"/>
    <lineage>
        <taxon>Eukaryota</taxon>
        <taxon>Fungi</taxon>
        <taxon>Dikarya</taxon>
        <taxon>Ascomycota</taxon>
        <taxon>Pezizomycotina</taxon>
        <taxon>Sordariomycetes</taxon>
        <taxon>Hypocreomycetidae</taxon>
        <taxon>Hypocreales</taxon>
        <taxon>Ophiocordycipitaceae</taxon>
        <taxon>Ophiocordyceps</taxon>
    </lineage>
</organism>
<dbReference type="FunFam" id="3.40.50.2020:FF:000004">
    <property type="entry name" value="Adenine phosphoribosyltransferase"/>
    <property type="match status" value="1"/>
</dbReference>
<evidence type="ECO:0000256" key="7">
    <source>
        <dbReference type="ARBA" id="ARBA00011893"/>
    </source>
</evidence>
<reference evidence="14 15" key="1">
    <citation type="submission" date="2017-06" db="EMBL/GenBank/DDBJ databases">
        <title>Ant-infecting Ophiocordyceps genomes reveal a high diversity of potential behavioral manipulation genes and a possible major role for enterotoxins.</title>
        <authorList>
            <person name="De Bekker C."/>
            <person name="Evans H.C."/>
            <person name="Brachmann A."/>
            <person name="Hughes D.P."/>
        </authorList>
    </citation>
    <scope>NUCLEOTIDE SEQUENCE [LARGE SCALE GENOMIC DNA]</scope>
    <source>
        <strain evidence="14 15">1348a</strain>
    </source>
</reference>
<keyword evidence="8" id="KW-0963">Cytoplasm</keyword>
<keyword evidence="9" id="KW-0328">Glycosyltransferase</keyword>
<dbReference type="InterPro" id="IPR050054">
    <property type="entry name" value="UPRTase/APRTase"/>
</dbReference>
<dbReference type="Gene3D" id="3.40.50.2020">
    <property type="match status" value="1"/>
</dbReference>
<dbReference type="EC" id="2.4.2.7" evidence="7"/>
<dbReference type="Proteomes" id="UP000224854">
    <property type="component" value="Unassembled WGS sequence"/>
</dbReference>
<evidence type="ECO:0000256" key="6">
    <source>
        <dbReference type="ARBA" id="ARBA00011738"/>
    </source>
</evidence>
<comment type="catalytic activity">
    <reaction evidence="1">
        <text>AMP + diphosphate = 5-phospho-alpha-D-ribose 1-diphosphate + adenine</text>
        <dbReference type="Rhea" id="RHEA:16609"/>
        <dbReference type="ChEBI" id="CHEBI:16708"/>
        <dbReference type="ChEBI" id="CHEBI:33019"/>
        <dbReference type="ChEBI" id="CHEBI:58017"/>
        <dbReference type="ChEBI" id="CHEBI:456215"/>
        <dbReference type="EC" id="2.4.2.7"/>
    </reaction>
</comment>
<keyword evidence="10" id="KW-0808">Transferase</keyword>
<feature type="region of interest" description="Disordered" evidence="12">
    <location>
        <begin position="1"/>
        <end position="39"/>
    </location>
</feature>
<dbReference type="EMBL" id="NJEU01001965">
    <property type="protein sequence ID" value="PHH59002.1"/>
    <property type="molecule type" value="Genomic_DNA"/>
</dbReference>
<dbReference type="CDD" id="cd06223">
    <property type="entry name" value="PRTases_typeI"/>
    <property type="match status" value="1"/>
</dbReference>
<dbReference type="OrthoDB" id="363185at2759"/>
<evidence type="ECO:0000256" key="9">
    <source>
        <dbReference type="ARBA" id="ARBA00022676"/>
    </source>
</evidence>
<dbReference type="GO" id="GO:0005737">
    <property type="term" value="C:cytoplasm"/>
    <property type="evidence" value="ECO:0007669"/>
    <property type="project" value="UniProtKB-SubCell"/>
</dbReference>
<dbReference type="UniPathway" id="UPA00588">
    <property type="reaction ID" value="UER00646"/>
</dbReference>
<dbReference type="HAMAP" id="MF_00004">
    <property type="entry name" value="Aden_phosphoribosyltr"/>
    <property type="match status" value="1"/>
</dbReference>
<dbReference type="SUPFAM" id="SSF53271">
    <property type="entry name" value="PRTase-like"/>
    <property type="match status" value="1"/>
</dbReference>
<comment type="function">
    <text evidence="2">Catalyzes a salvage reaction resulting in the formation of AMP, that is energically less costly than de novo synthesis.</text>
</comment>
<evidence type="ECO:0000256" key="11">
    <source>
        <dbReference type="ARBA" id="ARBA00022726"/>
    </source>
</evidence>
<keyword evidence="15" id="KW-1185">Reference proteome</keyword>
<comment type="pathway">
    <text evidence="4">Purine metabolism; AMP biosynthesis via salvage pathway; AMP from adenine: step 1/1.</text>
</comment>
<evidence type="ECO:0000313" key="15">
    <source>
        <dbReference type="Proteomes" id="UP000224854"/>
    </source>
</evidence>
<dbReference type="InterPro" id="IPR000836">
    <property type="entry name" value="PRTase_dom"/>
</dbReference>
<dbReference type="PANTHER" id="PTHR32315:SF3">
    <property type="entry name" value="ADENINE PHOSPHORIBOSYLTRANSFERASE"/>
    <property type="match status" value="1"/>
</dbReference>
<gene>
    <name evidence="14" type="ORF">CDD82_2584</name>
</gene>
<name>A0A2C5XVN4_9HYPO</name>
<evidence type="ECO:0000256" key="3">
    <source>
        <dbReference type="ARBA" id="ARBA00004496"/>
    </source>
</evidence>
<feature type="domain" description="Phosphoribosyltransferase" evidence="13">
    <location>
        <begin position="82"/>
        <end position="191"/>
    </location>
</feature>
<accession>A0A2C5XVN4</accession>
<evidence type="ECO:0000256" key="5">
    <source>
        <dbReference type="ARBA" id="ARBA00008391"/>
    </source>
</evidence>
<dbReference type="GO" id="GO:0016208">
    <property type="term" value="F:AMP binding"/>
    <property type="evidence" value="ECO:0007669"/>
    <property type="project" value="TreeGrafter"/>
</dbReference>
<evidence type="ECO:0000259" key="13">
    <source>
        <dbReference type="Pfam" id="PF00156"/>
    </source>
</evidence>
<dbReference type="GO" id="GO:0003999">
    <property type="term" value="F:adenine phosphoribosyltransferase activity"/>
    <property type="evidence" value="ECO:0007669"/>
    <property type="project" value="UniProtKB-EC"/>
</dbReference>
<protein>
    <recommendedName>
        <fullName evidence="7">adenine phosphoribosyltransferase</fullName>
        <ecNumber evidence="7">2.4.2.7</ecNumber>
    </recommendedName>
</protein>
<sequence length="219" mass="23279">MTDSPLEKPAASDPSSSSTHPPQDASRRQPPSASASPSQLASAKMKLCSSLRRFDDFPLPGIQFVDIMPLFADPAAHSILMDALVLQIEESFGSSKPNIIVGLDARGFLFGPGLALRLGIGFAAVRKKGKLPGPCVTAEYVKEYGNDFFQMQRDSIQEGQKVLIVDDIIATGGSAKAAAHLVAQLKGHVMGFLFILEIPNLNGCDELGGAPVKILLNHV</sequence>
<dbReference type="GO" id="GO:0006166">
    <property type="term" value="P:purine ribonucleoside salvage"/>
    <property type="evidence" value="ECO:0007669"/>
    <property type="project" value="UniProtKB-KW"/>
</dbReference>